<dbReference type="Proteomes" id="UP000095300">
    <property type="component" value="Unassembled WGS sequence"/>
</dbReference>
<dbReference type="VEuPathDB" id="VectorBase:SCAU003980"/>
<dbReference type="PANTHER" id="PTHR20898:SF0">
    <property type="entry name" value="DAEDALUS ON 3-RELATED"/>
    <property type="match status" value="1"/>
</dbReference>
<reference evidence="2" key="1">
    <citation type="submission" date="2020-05" db="UniProtKB">
        <authorList>
            <consortium name="EnsemblMetazoa"/>
        </authorList>
    </citation>
    <scope>IDENTIFICATION</scope>
    <source>
        <strain evidence="2">USDA</strain>
    </source>
</reference>
<name>A0A1I8P1L3_STOCA</name>
<dbReference type="Pfam" id="PF06477">
    <property type="entry name" value="DUF1091"/>
    <property type="match status" value="1"/>
</dbReference>
<proteinExistence type="predicted"/>
<dbReference type="InterPro" id="IPR010512">
    <property type="entry name" value="DUF1091"/>
</dbReference>
<dbReference type="PANTHER" id="PTHR20898">
    <property type="entry name" value="DAEDALUS ON 3-RELATED-RELATED"/>
    <property type="match status" value="1"/>
</dbReference>
<keyword evidence="1" id="KW-1133">Transmembrane helix</keyword>
<feature type="transmembrane region" description="Helical" evidence="1">
    <location>
        <begin position="145"/>
        <end position="164"/>
    </location>
</feature>
<sequence length="166" mass="19452">MHEFSCRLLRMKQIECLTFDPEYAKFDLCKLDTSMRNSPSLSLAIRMLKLPMKNINFRIEVGLLGISSPITVLNNSWDGCAFLKSRKSNKVFRRLYQYIAPYTNLNHSCPINYFILIYIWLSIIQNVMLIHICMIITMVRGDNNLVFSICKSMICDLIYFLIILTY</sequence>
<dbReference type="AlphaFoldDB" id="A0A1I8P1L3"/>
<accession>A0A1I8P1L3</accession>
<keyword evidence="3" id="KW-1185">Reference proteome</keyword>
<keyword evidence="1" id="KW-0472">Membrane</keyword>
<evidence type="ECO:0000313" key="2">
    <source>
        <dbReference type="EnsemblMetazoa" id="SCAU003980-PA"/>
    </source>
</evidence>
<feature type="transmembrane region" description="Helical" evidence="1">
    <location>
        <begin position="113"/>
        <end position="139"/>
    </location>
</feature>
<organism evidence="2 3">
    <name type="scientific">Stomoxys calcitrans</name>
    <name type="common">Stable fly</name>
    <name type="synonym">Conops calcitrans</name>
    <dbReference type="NCBI Taxonomy" id="35570"/>
    <lineage>
        <taxon>Eukaryota</taxon>
        <taxon>Metazoa</taxon>
        <taxon>Ecdysozoa</taxon>
        <taxon>Arthropoda</taxon>
        <taxon>Hexapoda</taxon>
        <taxon>Insecta</taxon>
        <taxon>Pterygota</taxon>
        <taxon>Neoptera</taxon>
        <taxon>Endopterygota</taxon>
        <taxon>Diptera</taxon>
        <taxon>Brachycera</taxon>
        <taxon>Muscomorpha</taxon>
        <taxon>Muscoidea</taxon>
        <taxon>Muscidae</taxon>
        <taxon>Stomoxys</taxon>
    </lineage>
</organism>
<dbReference type="EnsemblMetazoa" id="SCAU003980-RA">
    <property type="protein sequence ID" value="SCAU003980-PA"/>
    <property type="gene ID" value="SCAU003980"/>
</dbReference>
<evidence type="ECO:0000313" key="3">
    <source>
        <dbReference type="Proteomes" id="UP000095300"/>
    </source>
</evidence>
<dbReference type="OrthoDB" id="7727171at2759"/>
<keyword evidence="1" id="KW-0812">Transmembrane</keyword>
<protein>
    <submittedName>
        <fullName evidence="2">Uncharacterized protein</fullName>
    </submittedName>
</protein>
<gene>
    <name evidence="2" type="primary">106084693</name>
</gene>
<evidence type="ECO:0000256" key="1">
    <source>
        <dbReference type="SAM" id="Phobius"/>
    </source>
</evidence>